<comment type="caution">
    <text evidence="7">The sequence shown here is derived from an EMBL/GenBank/DDBJ whole genome shotgun (WGS) entry which is preliminary data.</text>
</comment>
<dbReference type="PATRIC" id="fig|1195236.3.peg.1399"/>
<evidence type="ECO:0000256" key="1">
    <source>
        <dbReference type="ARBA" id="ARBA00006926"/>
    </source>
</evidence>
<evidence type="ECO:0000259" key="6">
    <source>
        <dbReference type="PROSITE" id="PS51352"/>
    </source>
</evidence>
<dbReference type="GO" id="GO:0034599">
    <property type="term" value="P:cellular response to oxidative stress"/>
    <property type="evidence" value="ECO:0007669"/>
    <property type="project" value="TreeGrafter"/>
</dbReference>
<dbReference type="AlphaFoldDB" id="S0FWA5"/>
<proteinExistence type="inferred from homology"/>
<dbReference type="PROSITE" id="PS00763">
    <property type="entry name" value="GLUTATHIONE_PEROXID_2"/>
    <property type="match status" value="1"/>
</dbReference>
<dbReference type="SUPFAM" id="SSF52833">
    <property type="entry name" value="Thioredoxin-like"/>
    <property type="match status" value="1"/>
</dbReference>
<keyword evidence="2 5" id="KW-0575">Peroxidase</keyword>
<evidence type="ECO:0000256" key="5">
    <source>
        <dbReference type="RuleBase" id="RU000499"/>
    </source>
</evidence>
<gene>
    <name evidence="7" type="ORF">CTER_1103</name>
</gene>
<evidence type="ECO:0000256" key="2">
    <source>
        <dbReference type="ARBA" id="ARBA00022559"/>
    </source>
</evidence>
<dbReference type="PRINTS" id="PR01011">
    <property type="entry name" value="GLUTPROXDASE"/>
</dbReference>
<dbReference type="PANTHER" id="PTHR11592:SF78">
    <property type="entry name" value="GLUTATHIONE PEROXIDASE"/>
    <property type="match status" value="1"/>
</dbReference>
<dbReference type="InterPro" id="IPR029759">
    <property type="entry name" value="GPX_AS"/>
</dbReference>
<accession>S0FWA5</accession>
<dbReference type="PIRSF" id="PIRSF000303">
    <property type="entry name" value="Glutathion_perox"/>
    <property type="match status" value="1"/>
</dbReference>
<organism evidence="7 8">
    <name type="scientific">Ruminiclostridium cellobioparum subsp. termitidis CT1112</name>
    <dbReference type="NCBI Taxonomy" id="1195236"/>
    <lineage>
        <taxon>Bacteria</taxon>
        <taxon>Bacillati</taxon>
        <taxon>Bacillota</taxon>
        <taxon>Clostridia</taxon>
        <taxon>Eubacteriales</taxon>
        <taxon>Oscillospiraceae</taxon>
        <taxon>Ruminiclostridium</taxon>
    </lineage>
</organism>
<dbReference type="EMBL" id="AORV01000025">
    <property type="protein sequence ID" value="EMS72823.1"/>
    <property type="molecule type" value="Genomic_DNA"/>
</dbReference>
<comment type="similarity">
    <text evidence="1 5">Belongs to the glutathione peroxidase family.</text>
</comment>
<dbReference type="InterPro" id="IPR013766">
    <property type="entry name" value="Thioredoxin_domain"/>
</dbReference>
<feature type="domain" description="Thioredoxin" evidence="6">
    <location>
        <begin position="1"/>
        <end position="182"/>
    </location>
</feature>
<dbReference type="PROSITE" id="PS00460">
    <property type="entry name" value="GLUTATHIONE_PEROXID_1"/>
    <property type="match status" value="1"/>
</dbReference>
<dbReference type="Proteomes" id="UP000014155">
    <property type="component" value="Unassembled WGS sequence"/>
</dbReference>
<dbReference type="CDD" id="cd00340">
    <property type="entry name" value="GSH_Peroxidase"/>
    <property type="match status" value="1"/>
</dbReference>
<dbReference type="InterPro" id="IPR036249">
    <property type="entry name" value="Thioredoxin-like_sf"/>
</dbReference>
<dbReference type="InterPro" id="IPR000889">
    <property type="entry name" value="Glutathione_peroxidase"/>
</dbReference>
<dbReference type="PANTHER" id="PTHR11592">
    <property type="entry name" value="GLUTATHIONE PEROXIDASE"/>
    <property type="match status" value="1"/>
</dbReference>
<dbReference type="Pfam" id="PF00255">
    <property type="entry name" value="GSHPx"/>
    <property type="match status" value="1"/>
</dbReference>
<evidence type="ECO:0000256" key="4">
    <source>
        <dbReference type="PIRSR" id="PIRSR000303-1"/>
    </source>
</evidence>
<dbReference type="PROSITE" id="PS51355">
    <property type="entry name" value="GLUTATHIONE_PEROXID_3"/>
    <property type="match status" value="1"/>
</dbReference>
<dbReference type="RefSeq" id="WP_004624539.1">
    <property type="nucleotide sequence ID" value="NZ_AORV01000025.1"/>
</dbReference>
<dbReference type="GO" id="GO:0004601">
    <property type="term" value="F:peroxidase activity"/>
    <property type="evidence" value="ECO:0007669"/>
    <property type="project" value="UniProtKB-KW"/>
</dbReference>
<sequence>MNIYDFKARTIDGNEISLEKYKGKVVIITNTASKCGFTPQYEDLQKLYEKYKGQGLEILGFPSNQFAEQEPGSNEEIKSFCTLNYGVGFQMFSKTDVRGAGAHPLFNYLTEQAPFNGFDMNHALGKILKSLLEEKFPETLHGDSIKWNFTKFLIDGEGNVSGRYEPTTSPADMEQDIEKLLQQNPK</sequence>
<reference evidence="7 8" key="1">
    <citation type="journal article" date="2013" name="Genome Announc.">
        <title>Draft Genome Sequence of the Cellulolytic, Mesophilic, Anaerobic Bacterium Clostridium termitidis Strain CT1112 (DSM 5398).</title>
        <authorList>
            <person name="Lal S."/>
            <person name="Ramachandran U."/>
            <person name="Zhang X."/>
            <person name="Munir R."/>
            <person name="Sparling R."/>
            <person name="Levin D.B."/>
        </authorList>
    </citation>
    <scope>NUCLEOTIDE SEQUENCE [LARGE SCALE GENOMIC DNA]</scope>
    <source>
        <strain evidence="7 8">CT1112</strain>
    </source>
</reference>
<evidence type="ECO:0000313" key="7">
    <source>
        <dbReference type="EMBL" id="EMS72823.1"/>
    </source>
</evidence>
<dbReference type="PROSITE" id="PS51352">
    <property type="entry name" value="THIOREDOXIN_2"/>
    <property type="match status" value="1"/>
</dbReference>
<evidence type="ECO:0000256" key="3">
    <source>
        <dbReference type="ARBA" id="ARBA00023002"/>
    </source>
</evidence>
<keyword evidence="8" id="KW-1185">Reference proteome</keyword>
<feature type="active site" evidence="4">
    <location>
        <position position="35"/>
    </location>
</feature>
<name>S0FWA5_RUMCE</name>
<dbReference type="InterPro" id="IPR029760">
    <property type="entry name" value="GPX_CS"/>
</dbReference>
<dbReference type="Gene3D" id="3.40.30.10">
    <property type="entry name" value="Glutaredoxin"/>
    <property type="match status" value="1"/>
</dbReference>
<keyword evidence="3 5" id="KW-0560">Oxidoreductase</keyword>
<dbReference type="eggNOG" id="COG0386">
    <property type="taxonomic scope" value="Bacteria"/>
</dbReference>
<dbReference type="STRING" id="1195236.CTER_1103"/>
<protein>
    <recommendedName>
        <fullName evidence="5">Glutathione peroxidase</fullName>
    </recommendedName>
</protein>
<dbReference type="FunFam" id="3.40.30.10:FF:000010">
    <property type="entry name" value="Glutathione peroxidase"/>
    <property type="match status" value="1"/>
</dbReference>
<evidence type="ECO:0000313" key="8">
    <source>
        <dbReference type="Proteomes" id="UP000014155"/>
    </source>
</evidence>